<feature type="transmembrane region" description="Helical" evidence="2">
    <location>
        <begin position="98"/>
        <end position="116"/>
    </location>
</feature>
<evidence type="ECO:0000259" key="4">
    <source>
        <dbReference type="Pfam" id="PF13205"/>
    </source>
</evidence>
<evidence type="ECO:0000313" key="5">
    <source>
        <dbReference type="EMBL" id="PKM87119.1"/>
    </source>
</evidence>
<feature type="transmembrane region" description="Helical" evidence="2">
    <location>
        <begin position="51"/>
        <end position="78"/>
    </location>
</feature>
<evidence type="ECO:0000256" key="3">
    <source>
        <dbReference type="SAM" id="SignalP"/>
    </source>
</evidence>
<proteinExistence type="predicted"/>
<dbReference type="Pfam" id="PF18895">
    <property type="entry name" value="T4SS_pilin"/>
    <property type="match status" value="1"/>
</dbReference>
<evidence type="ECO:0000256" key="1">
    <source>
        <dbReference type="ARBA" id="ARBA00022729"/>
    </source>
</evidence>
<evidence type="ECO:0000313" key="6">
    <source>
        <dbReference type="Proteomes" id="UP000233325"/>
    </source>
</evidence>
<protein>
    <recommendedName>
        <fullName evidence="4">SbsA Ig-like domain-containing protein</fullName>
    </recommendedName>
</protein>
<keyword evidence="2" id="KW-0812">Transmembrane</keyword>
<keyword evidence="1 3" id="KW-0732">Signal</keyword>
<reference evidence="5 6" key="1">
    <citation type="journal article" date="2017" name="ISME J.">
        <title>Potential for microbial H2 and metal transformations associated with novel bacteria and archaea in deep terrestrial subsurface sediments.</title>
        <authorList>
            <person name="Hernsdorf A.W."/>
            <person name="Amano Y."/>
            <person name="Miyakawa K."/>
            <person name="Ise K."/>
            <person name="Suzuki Y."/>
            <person name="Anantharaman K."/>
            <person name="Probst A."/>
            <person name="Burstein D."/>
            <person name="Thomas B.C."/>
            <person name="Banfield J.F."/>
        </authorList>
    </citation>
    <scope>NUCLEOTIDE SEQUENCE [LARGE SCALE GENOMIC DNA]</scope>
    <source>
        <strain evidence="5">HGW-Falkowbacteria-2</strain>
    </source>
</reference>
<dbReference type="InterPro" id="IPR032812">
    <property type="entry name" value="SbsA_Ig"/>
</dbReference>
<feature type="domain" description="SbsA Ig-like" evidence="4">
    <location>
        <begin position="146"/>
        <end position="277"/>
    </location>
</feature>
<dbReference type="Proteomes" id="UP000233325">
    <property type="component" value="Unassembled WGS sequence"/>
</dbReference>
<dbReference type="Pfam" id="PF13205">
    <property type="entry name" value="Big_5"/>
    <property type="match status" value="1"/>
</dbReference>
<gene>
    <name evidence="5" type="ORF">CVU83_03385</name>
</gene>
<accession>A0A2N2DXB3</accession>
<keyword evidence="2" id="KW-1133">Transmembrane helix</keyword>
<name>A0A2N2DXB3_9BACT</name>
<dbReference type="EMBL" id="PHAH01000055">
    <property type="protein sequence ID" value="PKM87119.1"/>
    <property type="molecule type" value="Genomic_DNA"/>
</dbReference>
<sequence>MRRRLFSLLLFLALIVAGFSLADFAFAQNIDIGMDPIENTIQLSSTDPRIIVARIINIALLFLGVIAVGLIIFAGFVWMTSGGSEEKIDQAKKTLRNAVIGLIIILSAWGIATFVLNRLVGATNGGLFGINVPNQPLLTGAGAIGACTVERVYPEDGQKGVARNTSIMVSFKEAISLDTVCQDATGTSCACSQTCNLINPSNIKIFRNDMGDGVDNVKATVQASSDRMDFVIMPTDFLGQPEGDVDYSVRLTSGIKKDNGESIFKTCSSDFLQWSFRVTNTIDLTPPQVMRGGIFPLPDNEKDIFNQSQPAVNATAAIQVQACPDIYQPAEIISVVRMAGTNDASAVIASDYQASYNNYTVTVTSDNNQAQLFAGSTLLGVANWQNNEVVFGGFFTLLADNYQAGNSWEVSVEPKVLASNLAVGASVYTFAANSTGNNILVSGPTCNTEDVATAIYSKLSGHPDINVDKVGSRVVLTAKIAGTAGNNIILTTNNAVALSLSPFKDGQDLIRVEEARDKKDRPMNSVVQINFNEGVNPIQLSGSADEVSNSIRIVNAESTLGNGSACVQNSDCASYNCSAGICQGNYLAGKFMVSNAYKTVEFISDKECGMNGCGEKIYCLPANSHLAVEMVAANLRTCETDFDCTRYQPFTSCAANSEGKRICQDPNGKNYPLALSPLDGVVDAALNSLDGNRDVYADGPIAFYNENDNLNLELKDKYRWSFYVNDIIMSEPPRITSVNPANSVGNVAIDTPIEIAFDTLMMNSSLRTGSTLVKSGQTSIEHHLLNIFSSSPTPLGYWVTAQNRDVAPLDGEPDLTYVYLNHTPMKSSVTYKSQVGSGIKDIYQNCYKPSAGPNCDADTENPSCCYGVPSASLGENGNCE</sequence>
<comment type="caution">
    <text evidence="5">The sequence shown here is derived from an EMBL/GenBank/DDBJ whole genome shotgun (WGS) entry which is preliminary data.</text>
</comment>
<feature type="signal peptide" evidence="3">
    <location>
        <begin position="1"/>
        <end position="22"/>
    </location>
</feature>
<feature type="chain" id="PRO_5014988060" description="SbsA Ig-like domain-containing protein" evidence="3">
    <location>
        <begin position="23"/>
        <end position="880"/>
    </location>
</feature>
<organism evidence="5 6">
    <name type="scientific">Candidatus Falkowbacteria bacterium HGW-Falkowbacteria-2</name>
    <dbReference type="NCBI Taxonomy" id="2013769"/>
    <lineage>
        <taxon>Bacteria</taxon>
        <taxon>Candidatus Falkowiibacteriota</taxon>
    </lineage>
</organism>
<keyword evidence="2" id="KW-0472">Membrane</keyword>
<evidence type="ECO:0000256" key="2">
    <source>
        <dbReference type="SAM" id="Phobius"/>
    </source>
</evidence>
<dbReference type="AlphaFoldDB" id="A0A2N2DXB3"/>
<dbReference type="InterPro" id="IPR043993">
    <property type="entry name" value="T4SS_pilin"/>
</dbReference>